<dbReference type="InterPro" id="IPR010998">
    <property type="entry name" value="Integrase_recombinase_N"/>
</dbReference>
<evidence type="ECO:0000256" key="2">
    <source>
        <dbReference type="ARBA" id="ARBA00023172"/>
    </source>
</evidence>
<dbReference type="AlphaFoldDB" id="W4PEB3"/>
<comment type="caution">
    <text evidence="4">The sequence shown here is derived from an EMBL/GenBank/DDBJ whole genome shotgun (WGS) entry which is preliminary data.</text>
</comment>
<dbReference type="eggNOG" id="COG0582">
    <property type="taxonomic scope" value="Bacteria"/>
</dbReference>
<dbReference type="InterPro" id="IPR050090">
    <property type="entry name" value="Tyrosine_recombinase_XerCD"/>
</dbReference>
<dbReference type="SUPFAM" id="SSF56349">
    <property type="entry name" value="DNA breaking-rejoining enzymes"/>
    <property type="match status" value="1"/>
</dbReference>
<dbReference type="GO" id="GO:0003677">
    <property type="term" value="F:DNA binding"/>
    <property type="evidence" value="ECO:0007669"/>
    <property type="project" value="UniProtKB-KW"/>
</dbReference>
<accession>W4PEB3</accession>
<dbReference type="EMBL" id="BAIR01000003">
    <property type="protein sequence ID" value="GAE17723.1"/>
    <property type="molecule type" value="Genomic_DNA"/>
</dbReference>
<dbReference type="InterPro" id="IPR025269">
    <property type="entry name" value="SAM-like_dom"/>
</dbReference>
<dbReference type="Gene3D" id="1.10.443.10">
    <property type="entry name" value="Intergrase catalytic core"/>
    <property type="match status" value="1"/>
</dbReference>
<proteinExistence type="predicted"/>
<dbReference type="Pfam" id="PF13102">
    <property type="entry name" value="Phage_int_SAM_5"/>
    <property type="match status" value="1"/>
</dbReference>
<evidence type="ECO:0000256" key="1">
    <source>
        <dbReference type="ARBA" id="ARBA00023125"/>
    </source>
</evidence>
<dbReference type="Gene3D" id="1.10.150.130">
    <property type="match status" value="1"/>
</dbReference>
<dbReference type="STRING" id="1121100.GCA_000428105_02105"/>
<keyword evidence="1" id="KW-0238">DNA-binding</keyword>
<dbReference type="PANTHER" id="PTHR30349">
    <property type="entry name" value="PHAGE INTEGRASE-RELATED"/>
    <property type="match status" value="1"/>
</dbReference>
<organism evidence="4 5">
    <name type="scientific">Bacteroides pyogenes DSM 20611 = JCM 6294</name>
    <dbReference type="NCBI Taxonomy" id="1121100"/>
    <lineage>
        <taxon>Bacteria</taxon>
        <taxon>Pseudomonadati</taxon>
        <taxon>Bacteroidota</taxon>
        <taxon>Bacteroidia</taxon>
        <taxon>Bacteroidales</taxon>
        <taxon>Bacteroidaceae</taxon>
        <taxon>Bacteroides</taxon>
    </lineage>
</organism>
<evidence type="ECO:0000259" key="3">
    <source>
        <dbReference type="Pfam" id="PF13102"/>
    </source>
</evidence>
<reference evidence="5" key="1">
    <citation type="journal article" date="2014" name="Genome">
        <title>Draft Genome Sequences of Three Strains of Bacteroides pyogenes Isolated from a Cat and Swine.</title>
        <authorList>
            <person name="Sakamoto M."/>
            <person name="Oshima K."/>
            <person name="Suda W."/>
            <person name="Kitamura K."/>
            <person name="Iida T."/>
            <person name="Hattori M."/>
            <person name="Ohkuma M."/>
        </authorList>
    </citation>
    <scope>NUCLEOTIDE SEQUENCE [LARGE SCALE GENOMIC DNA]</scope>
    <source>
        <strain evidence="5">JCM 6294</strain>
    </source>
</reference>
<dbReference type="GO" id="GO:0006310">
    <property type="term" value="P:DNA recombination"/>
    <property type="evidence" value="ECO:0007669"/>
    <property type="project" value="UniProtKB-KW"/>
</dbReference>
<protein>
    <submittedName>
        <fullName evidence="4">Tyrosine type site-specific recombinase</fullName>
    </submittedName>
</protein>
<name>W4PEB3_9BACE</name>
<feature type="domain" description="Phage integrase SAM-like" evidence="3">
    <location>
        <begin position="111"/>
        <end position="202"/>
    </location>
</feature>
<evidence type="ECO:0000313" key="5">
    <source>
        <dbReference type="Proteomes" id="UP000018842"/>
    </source>
</evidence>
<sequence>MATISFYLDTRRAKSDGTYPLKLNVRNRGKFLLSTGYFSYKDRWDGNGYTNSEPNYKTKNAVLRKMISDMENVIFRLDLDGKMKEMSDNALKSELEKCLPGYTPKKKKVFFIDYMTEFMNMKVKQGTRDVYTTTINKLTTFDRTCTFDTMNVDWLRRFERHMIDSGMKINAYAIHLRNIRAVFNYAIDEEITTLYPFRKFKIKKEETRKRSLTVEQLRELRDYPCEPYQERYRDMFMLMFYLIGINAVDLFNAKELVNGRLEYHRAKTGKLYSIKVEPEAMEIINKYKGKNYLLNVMDEYKNHKNFLHRMGIGLKQIGECKRTGLGGKKQITPLFPDISSYWARHTWATIAAGLDVPKETISAALGHQIGSEVTSIYINFDQKKVDEANRKVIDFLNSAKVE</sequence>
<dbReference type="RefSeq" id="WP_027325427.1">
    <property type="nucleotide sequence ID" value="NZ_ATZH01000029.1"/>
</dbReference>
<dbReference type="InterPro" id="IPR013762">
    <property type="entry name" value="Integrase-like_cat_sf"/>
</dbReference>
<dbReference type="InterPro" id="IPR011010">
    <property type="entry name" value="DNA_brk_join_enz"/>
</dbReference>
<dbReference type="Proteomes" id="UP000018842">
    <property type="component" value="Unassembled WGS sequence"/>
</dbReference>
<gene>
    <name evidence="4" type="ORF">JCM6294_508</name>
</gene>
<evidence type="ECO:0000313" key="4">
    <source>
        <dbReference type="EMBL" id="GAE17723.1"/>
    </source>
</evidence>
<keyword evidence="2" id="KW-0233">DNA recombination</keyword>
<dbReference type="PANTHER" id="PTHR30349:SF64">
    <property type="entry name" value="PROPHAGE INTEGRASE INTD-RELATED"/>
    <property type="match status" value="1"/>
</dbReference>
<dbReference type="GO" id="GO:0015074">
    <property type="term" value="P:DNA integration"/>
    <property type="evidence" value="ECO:0007669"/>
    <property type="project" value="InterPro"/>
</dbReference>